<keyword evidence="1" id="KW-0472">Membrane</keyword>
<organism evidence="2 3">
    <name type="scientific">Daldinia eschscholtzii</name>
    <dbReference type="NCBI Taxonomy" id="292717"/>
    <lineage>
        <taxon>Eukaryota</taxon>
        <taxon>Fungi</taxon>
        <taxon>Dikarya</taxon>
        <taxon>Ascomycota</taxon>
        <taxon>Pezizomycotina</taxon>
        <taxon>Sordariomycetes</taxon>
        <taxon>Xylariomycetidae</taxon>
        <taxon>Xylariales</taxon>
        <taxon>Hypoxylaceae</taxon>
        <taxon>Daldinia</taxon>
    </lineage>
</organism>
<keyword evidence="1" id="KW-1133">Transmembrane helix</keyword>
<gene>
    <name evidence="2" type="ORF">Daesc_008729</name>
</gene>
<feature type="transmembrane region" description="Helical" evidence="1">
    <location>
        <begin position="43"/>
        <end position="65"/>
    </location>
</feature>
<protein>
    <submittedName>
        <fullName evidence="2">Uncharacterized protein</fullName>
    </submittedName>
</protein>
<dbReference type="Proteomes" id="UP001369815">
    <property type="component" value="Unassembled WGS sequence"/>
</dbReference>
<comment type="caution">
    <text evidence="2">The sequence shown here is derived from an EMBL/GenBank/DDBJ whole genome shotgun (WGS) entry which is preliminary data.</text>
</comment>
<keyword evidence="1" id="KW-0812">Transmembrane</keyword>
<reference evidence="2 3" key="1">
    <citation type="journal article" date="2024" name="Front Chem Biol">
        <title>Unveiling the potential of Daldinia eschscholtzii MFLUCC 19-0629 through bioactivity and bioinformatics studies for enhanced sustainable agriculture production.</title>
        <authorList>
            <person name="Brooks S."/>
            <person name="Weaver J.A."/>
            <person name="Klomchit A."/>
            <person name="Alharthi S.A."/>
            <person name="Onlamun T."/>
            <person name="Nurani R."/>
            <person name="Vong T.K."/>
            <person name="Alberti F."/>
            <person name="Greco C."/>
        </authorList>
    </citation>
    <scope>NUCLEOTIDE SEQUENCE [LARGE SCALE GENOMIC DNA]</scope>
    <source>
        <strain evidence="2">MFLUCC 19-0629</strain>
    </source>
</reference>
<evidence type="ECO:0000313" key="3">
    <source>
        <dbReference type="Proteomes" id="UP001369815"/>
    </source>
</evidence>
<proteinExistence type="predicted"/>
<accession>A0AAX6MDZ6</accession>
<name>A0AAX6MDZ6_9PEZI</name>
<sequence>MLNIAHVLAVFPVAKRDKDLDGPAAEAPAGVHPNLANPNNQNAMAMSIITLCMALSIILVLSRAYTRIFCIRKVHIEDYFLRDV</sequence>
<keyword evidence="3" id="KW-1185">Reference proteome</keyword>
<evidence type="ECO:0000313" key="2">
    <source>
        <dbReference type="EMBL" id="KAK6950401.1"/>
    </source>
</evidence>
<dbReference type="EMBL" id="JBANMG010000008">
    <property type="protein sequence ID" value="KAK6950401.1"/>
    <property type="molecule type" value="Genomic_DNA"/>
</dbReference>
<dbReference type="AlphaFoldDB" id="A0AAX6MDZ6"/>
<evidence type="ECO:0000256" key="1">
    <source>
        <dbReference type="SAM" id="Phobius"/>
    </source>
</evidence>